<evidence type="ECO:0000313" key="2">
    <source>
        <dbReference type="Proteomes" id="UP000235145"/>
    </source>
</evidence>
<dbReference type="EMBL" id="NBSK02000002">
    <property type="protein sequence ID" value="KAJ0220262.1"/>
    <property type="molecule type" value="Genomic_DNA"/>
</dbReference>
<reference evidence="1 2" key="1">
    <citation type="journal article" date="2017" name="Nat. Commun.">
        <title>Genome assembly with in vitro proximity ligation data and whole-genome triplication in lettuce.</title>
        <authorList>
            <person name="Reyes-Chin-Wo S."/>
            <person name="Wang Z."/>
            <person name="Yang X."/>
            <person name="Kozik A."/>
            <person name="Arikit S."/>
            <person name="Song C."/>
            <person name="Xia L."/>
            <person name="Froenicke L."/>
            <person name="Lavelle D.O."/>
            <person name="Truco M.J."/>
            <person name="Xia R."/>
            <person name="Zhu S."/>
            <person name="Xu C."/>
            <person name="Xu H."/>
            <person name="Xu X."/>
            <person name="Cox K."/>
            <person name="Korf I."/>
            <person name="Meyers B.C."/>
            <person name="Michelmore R.W."/>
        </authorList>
    </citation>
    <scope>NUCLEOTIDE SEQUENCE [LARGE SCALE GENOMIC DNA]</scope>
    <source>
        <strain evidence="2">cv. Salinas</strain>
        <tissue evidence="1">Seedlings</tissue>
    </source>
</reference>
<dbReference type="Proteomes" id="UP000235145">
    <property type="component" value="Unassembled WGS sequence"/>
</dbReference>
<dbReference type="AlphaFoldDB" id="A0A9R1XV16"/>
<protein>
    <submittedName>
        <fullName evidence="1">Uncharacterized protein</fullName>
    </submittedName>
</protein>
<sequence length="151" mass="17464">MEKSIENKQIDTISKPYLDYLLHGVFPDDLEAARKIKVQASEFSIREKQFYKRGSPPSSQWPEWGINYDHFQWSQEAFDELSIVLWSYHMTSRFSIGETPFSLTYGTEAMLPLKILSISLRVTRFDANTNEAEQHHDMDVLDKNAKAANSA</sequence>
<name>A0A9R1XV16_LACSA</name>
<dbReference type="PANTHER" id="PTHR48475:SF1">
    <property type="entry name" value="RNASE H TYPE-1 DOMAIN-CONTAINING PROTEIN"/>
    <property type="match status" value="1"/>
</dbReference>
<proteinExistence type="predicted"/>
<comment type="caution">
    <text evidence="1">The sequence shown here is derived from an EMBL/GenBank/DDBJ whole genome shotgun (WGS) entry which is preliminary data.</text>
</comment>
<organism evidence="1 2">
    <name type="scientific">Lactuca sativa</name>
    <name type="common">Garden lettuce</name>
    <dbReference type="NCBI Taxonomy" id="4236"/>
    <lineage>
        <taxon>Eukaryota</taxon>
        <taxon>Viridiplantae</taxon>
        <taxon>Streptophyta</taxon>
        <taxon>Embryophyta</taxon>
        <taxon>Tracheophyta</taxon>
        <taxon>Spermatophyta</taxon>
        <taxon>Magnoliopsida</taxon>
        <taxon>eudicotyledons</taxon>
        <taxon>Gunneridae</taxon>
        <taxon>Pentapetalae</taxon>
        <taxon>asterids</taxon>
        <taxon>campanulids</taxon>
        <taxon>Asterales</taxon>
        <taxon>Asteraceae</taxon>
        <taxon>Cichorioideae</taxon>
        <taxon>Cichorieae</taxon>
        <taxon>Lactucinae</taxon>
        <taxon>Lactuca</taxon>
    </lineage>
</organism>
<accession>A0A9R1XV16</accession>
<keyword evidence="2" id="KW-1185">Reference proteome</keyword>
<evidence type="ECO:0000313" key="1">
    <source>
        <dbReference type="EMBL" id="KAJ0220262.1"/>
    </source>
</evidence>
<dbReference type="PANTHER" id="PTHR48475">
    <property type="entry name" value="RIBONUCLEASE H"/>
    <property type="match status" value="1"/>
</dbReference>
<gene>
    <name evidence="1" type="ORF">LSAT_V11C200100960</name>
</gene>